<dbReference type="GeneID" id="20341645"/>
<reference evidence="3" key="5">
    <citation type="submission" date="2018-04" db="UniProtKB">
        <authorList>
            <consortium name="EnsemblFungi"/>
        </authorList>
    </citation>
    <scope>IDENTIFICATION</scope>
    <source>
        <strain evidence="3">R3-111a-1</strain>
    </source>
</reference>
<reference evidence="4" key="1">
    <citation type="submission" date="2010-07" db="EMBL/GenBank/DDBJ databases">
        <title>The genome sequence of Gaeumannomyces graminis var. tritici strain R3-111a-1.</title>
        <authorList>
            <consortium name="The Broad Institute Genome Sequencing Platform"/>
            <person name="Ma L.-J."/>
            <person name="Dead R."/>
            <person name="Young S."/>
            <person name="Zeng Q."/>
            <person name="Koehrsen M."/>
            <person name="Alvarado L."/>
            <person name="Berlin A."/>
            <person name="Chapman S.B."/>
            <person name="Chen Z."/>
            <person name="Freedman E."/>
            <person name="Gellesch M."/>
            <person name="Goldberg J."/>
            <person name="Griggs A."/>
            <person name="Gujja S."/>
            <person name="Heilman E.R."/>
            <person name="Heiman D."/>
            <person name="Hepburn T."/>
            <person name="Howarth C."/>
            <person name="Jen D."/>
            <person name="Larson L."/>
            <person name="Mehta T."/>
            <person name="Neiman D."/>
            <person name="Pearson M."/>
            <person name="Roberts A."/>
            <person name="Saif S."/>
            <person name="Shea T."/>
            <person name="Shenoy N."/>
            <person name="Sisk P."/>
            <person name="Stolte C."/>
            <person name="Sykes S."/>
            <person name="Walk T."/>
            <person name="White J."/>
            <person name="Yandava C."/>
            <person name="Haas B."/>
            <person name="Nusbaum C."/>
            <person name="Birren B."/>
        </authorList>
    </citation>
    <scope>NUCLEOTIDE SEQUENCE [LARGE SCALE GENOMIC DNA]</scope>
    <source>
        <strain evidence="4">R3-111a-1</strain>
    </source>
</reference>
<dbReference type="EnsemblFungi" id="EJT81203">
    <property type="protein sequence ID" value="EJT81203"/>
    <property type="gene ID" value="GGTG_01187"/>
</dbReference>
<reference evidence="3" key="4">
    <citation type="journal article" date="2015" name="G3 (Bethesda)">
        <title>Genome sequences of three phytopathogenic species of the Magnaporthaceae family of fungi.</title>
        <authorList>
            <person name="Okagaki L.H."/>
            <person name="Nunes C.C."/>
            <person name="Sailsbery J."/>
            <person name="Clay B."/>
            <person name="Brown D."/>
            <person name="John T."/>
            <person name="Oh Y."/>
            <person name="Young N."/>
            <person name="Fitzgerald M."/>
            <person name="Haas B.J."/>
            <person name="Zeng Q."/>
            <person name="Young S."/>
            <person name="Adiconis X."/>
            <person name="Fan L."/>
            <person name="Levin J.Z."/>
            <person name="Mitchell T.K."/>
            <person name="Okubara P.A."/>
            <person name="Farman M.L."/>
            <person name="Kohn L.M."/>
            <person name="Birren B."/>
            <person name="Ma L.-J."/>
            <person name="Dean R.A."/>
        </authorList>
    </citation>
    <scope>NUCLEOTIDE SEQUENCE</scope>
    <source>
        <strain evidence="3">R3-111a-1</strain>
    </source>
</reference>
<dbReference type="HOGENOM" id="CLU_877297_0_0_1"/>
<evidence type="ECO:0000313" key="3">
    <source>
        <dbReference type="EnsemblFungi" id="EJT81203"/>
    </source>
</evidence>
<evidence type="ECO:0000313" key="2">
    <source>
        <dbReference type="EMBL" id="EJT81203.1"/>
    </source>
</evidence>
<dbReference type="EMBL" id="GL385395">
    <property type="protein sequence ID" value="EJT81203.1"/>
    <property type="molecule type" value="Genomic_DNA"/>
</dbReference>
<dbReference type="Proteomes" id="UP000006039">
    <property type="component" value="Unassembled WGS sequence"/>
</dbReference>
<organism evidence="2">
    <name type="scientific">Gaeumannomyces tritici (strain R3-111a-1)</name>
    <name type="common">Wheat and barley take-all root rot fungus</name>
    <name type="synonym">Gaeumannomyces graminis var. tritici</name>
    <dbReference type="NCBI Taxonomy" id="644352"/>
    <lineage>
        <taxon>Eukaryota</taxon>
        <taxon>Fungi</taxon>
        <taxon>Dikarya</taxon>
        <taxon>Ascomycota</taxon>
        <taxon>Pezizomycotina</taxon>
        <taxon>Sordariomycetes</taxon>
        <taxon>Sordariomycetidae</taxon>
        <taxon>Magnaporthales</taxon>
        <taxon>Magnaporthaceae</taxon>
        <taxon>Gaeumannomyces</taxon>
    </lineage>
</organism>
<name>J3NIV3_GAET3</name>
<feature type="compositionally biased region" description="Basic and acidic residues" evidence="1">
    <location>
        <begin position="65"/>
        <end position="77"/>
    </location>
</feature>
<gene>
    <name evidence="3" type="primary">20341645</name>
    <name evidence="2" type="ORF">GGTG_01187</name>
</gene>
<dbReference type="AlphaFoldDB" id="J3NIV3"/>
<feature type="region of interest" description="Disordered" evidence="1">
    <location>
        <begin position="268"/>
        <end position="317"/>
    </location>
</feature>
<evidence type="ECO:0000313" key="4">
    <source>
        <dbReference type="Proteomes" id="UP000006039"/>
    </source>
</evidence>
<reference evidence="2" key="3">
    <citation type="submission" date="2010-09" db="EMBL/GenBank/DDBJ databases">
        <title>Annotation of Gaeumannomyces graminis var. tritici R3-111a-1.</title>
        <authorList>
            <consortium name="The Broad Institute Genome Sequencing Platform"/>
            <person name="Ma L.-J."/>
            <person name="Dead R."/>
            <person name="Young S.K."/>
            <person name="Zeng Q."/>
            <person name="Gargeya S."/>
            <person name="Fitzgerald M."/>
            <person name="Haas B."/>
            <person name="Abouelleil A."/>
            <person name="Alvarado L."/>
            <person name="Arachchi H.M."/>
            <person name="Berlin A."/>
            <person name="Brown A."/>
            <person name="Chapman S.B."/>
            <person name="Chen Z."/>
            <person name="Dunbar C."/>
            <person name="Freedman E."/>
            <person name="Gearin G."/>
            <person name="Gellesch M."/>
            <person name="Goldberg J."/>
            <person name="Griggs A."/>
            <person name="Gujja S."/>
            <person name="Heiman D."/>
            <person name="Howarth C."/>
            <person name="Larson L."/>
            <person name="Lui A."/>
            <person name="MacDonald P.J.P."/>
            <person name="Mehta T."/>
            <person name="Montmayeur A."/>
            <person name="Murphy C."/>
            <person name="Neiman D."/>
            <person name="Pearson M."/>
            <person name="Priest M."/>
            <person name="Roberts A."/>
            <person name="Saif S."/>
            <person name="Shea T."/>
            <person name="Shenoy N."/>
            <person name="Sisk P."/>
            <person name="Stolte C."/>
            <person name="Sykes S."/>
            <person name="Yandava C."/>
            <person name="Wortman J."/>
            <person name="Nusbaum C."/>
            <person name="Birren B."/>
        </authorList>
    </citation>
    <scope>NUCLEOTIDE SEQUENCE</scope>
    <source>
        <strain evidence="2">R3-111a-1</strain>
    </source>
</reference>
<accession>J3NIV3</accession>
<feature type="compositionally biased region" description="Polar residues" evidence="1">
    <location>
        <begin position="306"/>
        <end position="317"/>
    </location>
</feature>
<feature type="compositionally biased region" description="Basic and acidic residues" evidence="1">
    <location>
        <begin position="275"/>
        <end position="293"/>
    </location>
</feature>
<proteinExistence type="predicted"/>
<reference evidence="2" key="2">
    <citation type="submission" date="2010-07" db="EMBL/GenBank/DDBJ databases">
        <authorList>
            <consortium name="The Broad Institute Genome Sequencing Platform"/>
            <consortium name="Broad Institute Genome Sequencing Center for Infectious Disease"/>
            <person name="Ma L.-J."/>
            <person name="Dead R."/>
            <person name="Young S."/>
            <person name="Zeng Q."/>
            <person name="Koehrsen M."/>
            <person name="Alvarado L."/>
            <person name="Berlin A."/>
            <person name="Chapman S.B."/>
            <person name="Chen Z."/>
            <person name="Freedman E."/>
            <person name="Gellesch M."/>
            <person name="Goldberg J."/>
            <person name="Griggs A."/>
            <person name="Gujja S."/>
            <person name="Heilman E.R."/>
            <person name="Heiman D."/>
            <person name="Hepburn T."/>
            <person name="Howarth C."/>
            <person name="Jen D."/>
            <person name="Larson L."/>
            <person name="Mehta T."/>
            <person name="Neiman D."/>
            <person name="Pearson M."/>
            <person name="Roberts A."/>
            <person name="Saif S."/>
            <person name="Shea T."/>
            <person name="Shenoy N."/>
            <person name="Sisk P."/>
            <person name="Stolte C."/>
            <person name="Sykes S."/>
            <person name="Walk T."/>
            <person name="White J."/>
            <person name="Yandava C."/>
            <person name="Haas B."/>
            <person name="Nusbaum C."/>
            <person name="Birren B."/>
        </authorList>
    </citation>
    <scope>NUCLEOTIDE SEQUENCE</scope>
    <source>
        <strain evidence="2">R3-111a-1</strain>
    </source>
</reference>
<feature type="region of interest" description="Disordered" evidence="1">
    <location>
        <begin position="56"/>
        <end position="81"/>
    </location>
</feature>
<evidence type="ECO:0000256" key="1">
    <source>
        <dbReference type="SAM" id="MobiDB-lite"/>
    </source>
</evidence>
<keyword evidence="4" id="KW-1185">Reference proteome</keyword>
<protein>
    <submittedName>
        <fullName evidence="2 3">Uncharacterized protein</fullName>
    </submittedName>
</protein>
<sequence>MGVHRQLRTETDISQSAQSMANNRTLCAVSSLPSWLAAHDIGATIVLAMGDLNESSPSEEVADVQTDKSQKDTDSGFRRGPRSRRVRLWAEAVADRLHLHLGQGHRRLPHPALLRDGWAAAALPRLVRGRQPLLPARDGGRAGGGGSGFYVGRFVTGLASAAPSVVVAGSGEDMLNAPPPPPLRACYCWAAQDPPSGKGERTPQPALVQPGLDPRTPGALLEARRGQAGAHPVTEPHVRLLGIYEAMGLGETRASLPFLAIAVGVLQPGDAPAGRARDAEGTAEIRKKDENQQRKNMQSPADKESSITNTAPGKSHS</sequence>
<dbReference type="RefSeq" id="XP_009217212.1">
    <property type="nucleotide sequence ID" value="XM_009218948.1"/>
</dbReference>
<dbReference type="VEuPathDB" id="FungiDB:GGTG_01187"/>